<dbReference type="InterPro" id="IPR013783">
    <property type="entry name" value="Ig-like_fold"/>
</dbReference>
<evidence type="ECO:0000256" key="1">
    <source>
        <dbReference type="ARBA" id="ARBA00022729"/>
    </source>
</evidence>
<accession>A0AAZ1XI38</accession>
<reference evidence="6" key="3">
    <citation type="submission" date="2025-09" db="UniProtKB">
        <authorList>
            <consortium name="Ensembl"/>
        </authorList>
    </citation>
    <scope>IDENTIFICATION</scope>
</reference>
<dbReference type="Pfam" id="PF07679">
    <property type="entry name" value="I-set"/>
    <property type="match status" value="1"/>
</dbReference>
<keyword evidence="4" id="KW-0393">Immunoglobulin domain</keyword>
<keyword evidence="2" id="KW-1015">Disulfide bond</keyword>
<keyword evidence="3" id="KW-0325">Glycoprotein</keyword>
<dbReference type="InterPro" id="IPR007110">
    <property type="entry name" value="Ig-like_dom"/>
</dbReference>
<dbReference type="InterPro" id="IPR036179">
    <property type="entry name" value="Ig-like_dom_sf"/>
</dbReference>
<dbReference type="SMART" id="SM00409">
    <property type="entry name" value="IG"/>
    <property type="match status" value="3"/>
</dbReference>
<evidence type="ECO:0000313" key="7">
    <source>
        <dbReference type="Proteomes" id="UP000472276"/>
    </source>
</evidence>
<organism evidence="6 7">
    <name type="scientific">Oreochromis aureus</name>
    <name type="common">Israeli tilapia</name>
    <name type="synonym">Chromis aureus</name>
    <dbReference type="NCBI Taxonomy" id="47969"/>
    <lineage>
        <taxon>Eukaryota</taxon>
        <taxon>Metazoa</taxon>
        <taxon>Chordata</taxon>
        <taxon>Craniata</taxon>
        <taxon>Vertebrata</taxon>
        <taxon>Euteleostomi</taxon>
        <taxon>Actinopterygii</taxon>
        <taxon>Neopterygii</taxon>
        <taxon>Teleostei</taxon>
        <taxon>Neoteleostei</taxon>
        <taxon>Acanthomorphata</taxon>
        <taxon>Ovalentaria</taxon>
        <taxon>Cichlomorphae</taxon>
        <taxon>Cichliformes</taxon>
        <taxon>Cichlidae</taxon>
        <taxon>African cichlids</taxon>
        <taxon>Pseudocrenilabrinae</taxon>
        <taxon>Oreochromini</taxon>
        <taxon>Oreochromis</taxon>
    </lineage>
</organism>
<evidence type="ECO:0000313" key="6">
    <source>
        <dbReference type="Ensembl" id="ENSOABP00000067881.1"/>
    </source>
</evidence>
<dbReference type="PANTHER" id="PTHR44337">
    <property type="entry name" value="CARCINOEMBRYONIC ANTIGEN-RELATED CELL ADHESION MOLECULE 8"/>
    <property type="match status" value="1"/>
</dbReference>
<name>A0AAZ1XI38_OREAU</name>
<reference evidence="6" key="2">
    <citation type="submission" date="2025-08" db="UniProtKB">
        <authorList>
            <consortium name="Ensembl"/>
        </authorList>
    </citation>
    <scope>IDENTIFICATION</scope>
</reference>
<dbReference type="InterPro" id="IPR052598">
    <property type="entry name" value="IgSF_CEA-related"/>
</dbReference>
<keyword evidence="1" id="KW-0732">Signal</keyword>
<reference evidence="7" key="1">
    <citation type="submission" date="2020-03" db="EMBL/GenBank/DDBJ databases">
        <title>Evolution of repeat sequences and sex chromosomes of tilapia species revealed by chromosome-level genomes.</title>
        <authorList>
            <person name="Xu L."/>
            <person name="Tao W."/>
            <person name="Wang D."/>
            <person name="Zhou Q."/>
        </authorList>
    </citation>
    <scope>NUCLEOTIDE SEQUENCE [LARGE SCALE GENOMIC DNA]</scope>
    <source>
        <strain evidence="7">Israel</strain>
    </source>
</reference>
<sequence length="315" mass="34477">VIILSPLPPTPHLRKPSYRSSILEKISGSSVKPSPNLPVEGTSVSLTCEASGSVFTRKWMKDGSELTPTDNMTLSDSNRVLTFNTVNRKDNGEYFCQISNPVSTDEAKYIMTVNCNDPVKLSIKKKGYLTLKTVNVTQNKVKSCDVSKGTSSSYQWFNGSSMITANEHLQLSSGNSILTIRNVTRYDQGPYKCNVSNNVSNDISAPVNLNINYGPSNAKMTVMPVSSIYKGGSNITLSCSADSSPPAMITWMIDGVYQTNTSSIELQDATESDSGNYTCLIQNTVTLRFSSKTTAIQIVDWRPVQGVPCFFPYHI</sequence>
<dbReference type="AlphaFoldDB" id="A0AAZ1XI38"/>
<dbReference type="SUPFAM" id="SSF48726">
    <property type="entry name" value="Immunoglobulin"/>
    <property type="match status" value="3"/>
</dbReference>
<dbReference type="SMART" id="SM00408">
    <property type="entry name" value="IGc2"/>
    <property type="match status" value="3"/>
</dbReference>
<evidence type="ECO:0000256" key="2">
    <source>
        <dbReference type="ARBA" id="ARBA00023157"/>
    </source>
</evidence>
<feature type="domain" description="Ig-like" evidence="5">
    <location>
        <begin position="16"/>
        <end position="114"/>
    </location>
</feature>
<evidence type="ECO:0000256" key="4">
    <source>
        <dbReference type="ARBA" id="ARBA00023319"/>
    </source>
</evidence>
<keyword evidence="7" id="KW-1185">Reference proteome</keyword>
<dbReference type="Gene3D" id="2.60.40.10">
    <property type="entry name" value="Immunoglobulins"/>
    <property type="match status" value="3"/>
</dbReference>
<dbReference type="InterPro" id="IPR003598">
    <property type="entry name" value="Ig_sub2"/>
</dbReference>
<dbReference type="PANTHER" id="PTHR44337:SF20">
    <property type="entry name" value="CARCINOEMBRYONIC ANTIGEN-RELATED CELL ADHESION MOLECULE 5-RELATED"/>
    <property type="match status" value="1"/>
</dbReference>
<dbReference type="Pfam" id="PF13927">
    <property type="entry name" value="Ig_3"/>
    <property type="match status" value="2"/>
</dbReference>
<dbReference type="InterPro" id="IPR013098">
    <property type="entry name" value="Ig_I-set"/>
</dbReference>
<dbReference type="Proteomes" id="UP000472276">
    <property type="component" value="Unassembled WGS sequence"/>
</dbReference>
<feature type="domain" description="Ig-like" evidence="5">
    <location>
        <begin position="215"/>
        <end position="290"/>
    </location>
</feature>
<evidence type="ECO:0000259" key="5">
    <source>
        <dbReference type="PROSITE" id="PS50835"/>
    </source>
</evidence>
<dbReference type="InterPro" id="IPR003599">
    <property type="entry name" value="Ig_sub"/>
</dbReference>
<feature type="domain" description="Ig-like" evidence="5">
    <location>
        <begin position="118"/>
        <end position="204"/>
    </location>
</feature>
<dbReference type="Ensembl" id="ENSOABT00000066504.1">
    <property type="protein sequence ID" value="ENSOABP00000067881.1"/>
    <property type="gene ID" value="ENSOABG00000011119.2"/>
</dbReference>
<protein>
    <recommendedName>
        <fullName evidence="5">Ig-like domain-containing protein</fullName>
    </recommendedName>
</protein>
<proteinExistence type="predicted"/>
<dbReference type="PROSITE" id="PS50835">
    <property type="entry name" value="IG_LIKE"/>
    <property type="match status" value="3"/>
</dbReference>
<evidence type="ECO:0000256" key="3">
    <source>
        <dbReference type="ARBA" id="ARBA00023180"/>
    </source>
</evidence>